<sequence length="385" mass="44128">MWQACSVNWVSTVLPVSPMYADPHSQYTTPVSRIVSRILAKQNIRTIHMPPRKLGKFVPQVPREVPVPAPPHLPDDLDPDSMEKIGEDAPVRIAFLLTLNGRALRQVRRLLKALFHTRHFFFIHVDARQDYLFRELLPLEHMKLLKDPWGNVSARSSAVSPSPFSNIRLSRKRFSTIWGGASLLRTLLESMRQLLHSPWPWDYVVNLSESDFPVKTDAQLVSFLTANRGKSFVKSHGRDAQRFVQKQGLDKTFVECDLHMWRAGERQLPQGIAVDGGSDWVALARPFVAYVASGGDDPESPLSDTLVRGLKSLFRHTLLPAESFFHTVLRNSRYCHSYVDNNLHVTNWRRRLGCRCQYRHVVDWCGCSPNDFRMDDWPRLQASCP</sequence>
<dbReference type="GO" id="GO:0000139">
    <property type="term" value="C:Golgi membrane"/>
    <property type="evidence" value="ECO:0007669"/>
    <property type="project" value="UniProtKB-SubCell"/>
</dbReference>
<evidence type="ECO:0000256" key="7">
    <source>
        <dbReference type="ARBA" id="ARBA00022676"/>
    </source>
</evidence>
<evidence type="ECO:0000256" key="17">
    <source>
        <dbReference type="ARBA" id="ARBA00023180"/>
    </source>
</evidence>
<keyword evidence="16" id="KW-1015">Disulfide bond</keyword>
<comment type="pathway">
    <text evidence="4">Glycan metabolism; heparan sulfate biosynthesis.</text>
</comment>
<comment type="pathway">
    <text evidence="3">Glycan metabolism; chondroitin sulfate biosynthesis.</text>
</comment>
<dbReference type="GO" id="GO:0030158">
    <property type="term" value="F:protein xylosyltransferase activity"/>
    <property type="evidence" value="ECO:0007669"/>
    <property type="project" value="UniProtKB-EC"/>
</dbReference>
<keyword evidence="10" id="KW-0479">Metal-binding</keyword>
<evidence type="ECO:0000256" key="15">
    <source>
        <dbReference type="ARBA" id="ARBA00023136"/>
    </source>
</evidence>
<evidence type="ECO:0000256" key="13">
    <source>
        <dbReference type="ARBA" id="ARBA00022989"/>
    </source>
</evidence>
<keyword evidence="11" id="KW-0256">Endoplasmic reticulum</keyword>
<dbReference type="PANTHER" id="PTHR46025">
    <property type="entry name" value="XYLOSYLTRANSFERASE OXT"/>
    <property type="match status" value="1"/>
</dbReference>
<dbReference type="Pfam" id="PF02485">
    <property type="entry name" value="Branch"/>
    <property type="match status" value="1"/>
</dbReference>
<dbReference type="InterPro" id="IPR003406">
    <property type="entry name" value="Glyco_trans_14"/>
</dbReference>
<comment type="similarity">
    <text evidence="5">Belongs to the glycosyltransferase 14 family. XylT subfamily.</text>
</comment>
<dbReference type="UniPathway" id="UPA00755"/>
<reference evidence="20" key="1">
    <citation type="submission" date="2013-04" db="EMBL/GenBank/DDBJ databases">
        <authorList>
            <person name="Qu J."/>
            <person name="Murali S.C."/>
            <person name="Bandaranaike D."/>
            <person name="Bellair M."/>
            <person name="Blankenburg K."/>
            <person name="Chao H."/>
            <person name="Dinh H."/>
            <person name="Doddapaneni H."/>
            <person name="Downs B."/>
            <person name="Dugan-Rocha S."/>
            <person name="Elkadiri S."/>
            <person name="Gnanaolivu R.D."/>
            <person name="Hernandez B."/>
            <person name="Javaid M."/>
            <person name="Jayaseelan J.C."/>
            <person name="Lee S."/>
            <person name="Li M."/>
            <person name="Ming W."/>
            <person name="Munidasa M."/>
            <person name="Muniz J."/>
            <person name="Nguyen L."/>
            <person name="Ongeri F."/>
            <person name="Osuji N."/>
            <person name="Pu L.-L."/>
            <person name="Puazo M."/>
            <person name="Qu C."/>
            <person name="Quiroz J."/>
            <person name="Raj R."/>
            <person name="Weissenberger G."/>
            <person name="Xin Y."/>
            <person name="Zou X."/>
            <person name="Han Y."/>
            <person name="Richards S."/>
            <person name="Worley K."/>
            <person name="Muzny D."/>
            <person name="Gibbs R."/>
        </authorList>
    </citation>
    <scope>NUCLEOTIDE SEQUENCE</scope>
    <source>
        <strain evidence="20">Sampled in the wild</strain>
    </source>
</reference>
<evidence type="ECO:0000256" key="14">
    <source>
        <dbReference type="ARBA" id="ARBA00023034"/>
    </source>
</evidence>
<reference evidence="20" key="2">
    <citation type="submission" date="2017-10" db="EMBL/GenBank/DDBJ databases">
        <title>Ladona fulva Genome sequencing and assembly.</title>
        <authorList>
            <person name="Murali S."/>
            <person name="Richards S."/>
            <person name="Bandaranaike D."/>
            <person name="Bellair M."/>
            <person name="Blankenburg K."/>
            <person name="Chao H."/>
            <person name="Dinh H."/>
            <person name="Doddapaneni H."/>
            <person name="Dugan-Rocha S."/>
            <person name="Elkadiri S."/>
            <person name="Gnanaolivu R."/>
            <person name="Hernandez B."/>
            <person name="Skinner E."/>
            <person name="Javaid M."/>
            <person name="Lee S."/>
            <person name="Li M."/>
            <person name="Ming W."/>
            <person name="Munidasa M."/>
            <person name="Muniz J."/>
            <person name="Nguyen L."/>
            <person name="Hughes D."/>
            <person name="Osuji N."/>
            <person name="Pu L.-L."/>
            <person name="Puazo M."/>
            <person name="Qu C."/>
            <person name="Quiroz J."/>
            <person name="Raj R."/>
            <person name="Weissenberger G."/>
            <person name="Xin Y."/>
            <person name="Zou X."/>
            <person name="Han Y."/>
            <person name="Worley K."/>
            <person name="Muzny D."/>
            <person name="Gibbs R."/>
        </authorList>
    </citation>
    <scope>NUCLEOTIDE SEQUENCE</scope>
    <source>
        <strain evidence="20">Sampled in the wild</strain>
    </source>
</reference>
<proteinExistence type="inferred from homology"/>
<dbReference type="GO" id="GO:0046872">
    <property type="term" value="F:metal ion binding"/>
    <property type="evidence" value="ECO:0007669"/>
    <property type="project" value="UniProtKB-KW"/>
</dbReference>
<keyword evidence="13" id="KW-1133">Transmembrane helix</keyword>
<dbReference type="InterPro" id="IPR043538">
    <property type="entry name" value="XYLT"/>
</dbReference>
<dbReference type="EC" id="2.4.2.26" evidence="6"/>
<dbReference type="EMBL" id="KZ308363">
    <property type="protein sequence ID" value="KAG8228198.1"/>
    <property type="molecule type" value="Genomic_DNA"/>
</dbReference>
<name>A0A8K0P0J0_LADFU</name>
<keyword evidence="17" id="KW-0325">Glycoprotein</keyword>
<keyword evidence="14" id="KW-0333">Golgi apparatus</keyword>
<evidence type="ECO:0000256" key="3">
    <source>
        <dbReference type="ARBA" id="ARBA00004840"/>
    </source>
</evidence>
<evidence type="ECO:0000256" key="8">
    <source>
        <dbReference type="ARBA" id="ARBA00022679"/>
    </source>
</evidence>
<protein>
    <recommendedName>
        <fullName evidence="6">protein xylosyltransferase</fullName>
        <ecNumber evidence="6">2.4.2.26</ecNumber>
    </recommendedName>
    <alternativeName>
        <fullName evidence="18">Peptide O-xylosyltransferase</fullName>
    </alternativeName>
</protein>
<evidence type="ECO:0000256" key="16">
    <source>
        <dbReference type="ARBA" id="ARBA00023157"/>
    </source>
</evidence>
<dbReference type="GO" id="GO:0005789">
    <property type="term" value="C:endoplasmic reticulum membrane"/>
    <property type="evidence" value="ECO:0007669"/>
    <property type="project" value="UniProtKB-SubCell"/>
</dbReference>
<comment type="subcellular location">
    <subcellularLocation>
        <location evidence="2">Endoplasmic reticulum membrane</location>
        <topology evidence="2">Single-pass type II membrane protein</topology>
    </subcellularLocation>
    <subcellularLocation>
        <location evidence="1">Golgi apparatus membrane</location>
        <topology evidence="1">Single-pass type II membrane protein</topology>
    </subcellularLocation>
</comment>
<evidence type="ECO:0000256" key="4">
    <source>
        <dbReference type="ARBA" id="ARBA00005093"/>
    </source>
</evidence>
<dbReference type="OrthoDB" id="2019572at2759"/>
<evidence type="ECO:0000256" key="10">
    <source>
        <dbReference type="ARBA" id="ARBA00022723"/>
    </source>
</evidence>
<keyword evidence="15" id="KW-0472">Membrane</keyword>
<evidence type="ECO:0000313" key="20">
    <source>
        <dbReference type="EMBL" id="KAG8228198.1"/>
    </source>
</evidence>
<evidence type="ECO:0000256" key="9">
    <source>
        <dbReference type="ARBA" id="ARBA00022692"/>
    </source>
</evidence>
<comment type="caution">
    <text evidence="20">The sequence shown here is derived from an EMBL/GenBank/DDBJ whole genome shotgun (WGS) entry which is preliminary data.</text>
</comment>
<evidence type="ECO:0000256" key="19">
    <source>
        <dbReference type="ARBA" id="ARBA00047847"/>
    </source>
</evidence>
<evidence type="ECO:0000256" key="11">
    <source>
        <dbReference type="ARBA" id="ARBA00022824"/>
    </source>
</evidence>
<dbReference type="UniPathway" id="UPA00756"/>
<dbReference type="PANTHER" id="PTHR46025:SF3">
    <property type="entry name" value="XYLOSYLTRANSFERASE OXT"/>
    <property type="match status" value="1"/>
</dbReference>
<organism evidence="20 21">
    <name type="scientific">Ladona fulva</name>
    <name type="common">Scarce chaser dragonfly</name>
    <name type="synonym">Libellula fulva</name>
    <dbReference type="NCBI Taxonomy" id="123851"/>
    <lineage>
        <taxon>Eukaryota</taxon>
        <taxon>Metazoa</taxon>
        <taxon>Ecdysozoa</taxon>
        <taxon>Arthropoda</taxon>
        <taxon>Hexapoda</taxon>
        <taxon>Insecta</taxon>
        <taxon>Pterygota</taxon>
        <taxon>Palaeoptera</taxon>
        <taxon>Odonata</taxon>
        <taxon>Epiprocta</taxon>
        <taxon>Anisoptera</taxon>
        <taxon>Libelluloidea</taxon>
        <taxon>Libellulidae</taxon>
        <taxon>Ladona</taxon>
    </lineage>
</organism>
<evidence type="ECO:0000256" key="1">
    <source>
        <dbReference type="ARBA" id="ARBA00004323"/>
    </source>
</evidence>
<dbReference type="Proteomes" id="UP000792457">
    <property type="component" value="Unassembled WGS sequence"/>
</dbReference>
<evidence type="ECO:0000256" key="2">
    <source>
        <dbReference type="ARBA" id="ARBA00004648"/>
    </source>
</evidence>
<evidence type="ECO:0000256" key="6">
    <source>
        <dbReference type="ARBA" id="ARBA00011972"/>
    </source>
</evidence>
<gene>
    <name evidence="20" type="ORF">J437_LFUL004323</name>
</gene>
<keyword evidence="8" id="KW-0808">Transferase</keyword>
<keyword evidence="7" id="KW-0328">Glycosyltransferase</keyword>
<evidence type="ECO:0000256" key="18">
    <source>
        <dbReference type="ARBA" id="ARBA00042865"/>
    </source>
</evidence>
<evidence type="ECO:0000256" key="12">
    <source>
        <dbReference type="ARBA" id="ARBA00022968"/>
    </source>
</evidence>
<evidence type="ECO:0000313" key="21">
    <source>
        <dbReference type="Proteomes" id="UP000792457"/>
    </source>
</evidence>
<dbReference type="AlphaFoldDB" id="A0A8K0P0J0"/>
<dbReference type="GO" id="GO:0015012">
    <property type="term" value="P:heparan sulfate proteoglycan biosynthetic process"/>
    <property type="evidence" value="ECO:0007669"/>
    <property type="project" value="UniProtKB-UniPathway"/>
</dbReference>
<comment type="catalytic activity">
    <reaction evidence="19">
        <text>UDP-alpha-D-xylose + L-seryl-[protein] = 3-O-(beta-D-xylosyl)-L-seryl-[protein] + UDP + H(+)</text>
        <dbReference type="Rhea" id="RHEA:50192"/>
        <dbReference type="Rhea" id="RHEA-COMP:9863"/>
        <dbReference type="Rhea" id="RHEA-COMP:12567"/>
        <dbReference type="ChEBI" id="CHEBI:15378"/>
        <dbReference type="ChEBI" id="CHEBI:29999"/>
        <dbReference type="ChEBI" id="CHEBI:57632"/>
        <dbReference type="ChEBI" id="CHEBI:58223"/>
        <dbReference type="ChEBI" id="CHEBI:132085"/>
        <dbReference type="EC" id="2.4.2.26"/>
    </reaction>
</comment>
<accession>A0A8K0P0J0</accession>
<keyword evidence="12" id="KW-0735">Signal-anchor</keyword>
<keyword evidence="9" id="KW-0812">Transmembrane</keyword>
<dbReference type="GO" id="GO:0050650">
    <property type="term" value="P:chondroitin sulfate proteoglycan biosynthetic process"/>
    <property type="evidence" value="ECO:0007669"/>
    <property type="project" value="TreeGrafter"/>
</dbReference>
<evidence type="ECO:0000256" key="5">
    <source>
        <dbReference type="ARBA" id="ARBA00010195"/>
    </source>
</evidence>
<keyword evidence="21" id="KW-1185">Reference proteome</keyword>